<dbReference type="GO" id="GO:0051539">
    <property type="term" value="F:4 iron, 4 sulfur cluster binding"/>
    <property type="evidence" value="ECO:0007669"/>
    <property type="project" value="UniProtKB-KW"/>
</dbReference>
<dbReference type="Pfam" id="PF04055">
    <property type="entry name" value="Radical_SAM"/>
    <property type="match status" value="1"/>
</dbReference>
<evidence type="ECO:0000256" key="6">
    <source>
        <dbReference type="PIRSR" id="PIRSR004869-50"/>
    </source>
</evidence>
<keyword evidence="5 6" id="KW-0411">Iron-sulfur</keyword>
<dbReference type="NCBIfam" id="TIGR04337">
    <property type="entry name" value="AmmeMemoSam_rS"/>
    <property type="match status" value="1"/>
</dbReference>
<dbReference type="InterPro" id="IPR058240">
    <property type="entry name" value="rSAM_sf"/>
</dbReference>
<dbReference type="SUPFAM" id="SSF102114">
    <property type="entry name" value="Radical SAM enzymes"/>
    <property type="match status" value="1"/>
</dbReference>
<feature type="binding site" evidence="6">
    <location>
        <position position="86"/>
    </location>
    <ligand>
        <name>[4Fe-4S] cluster</name>
        <dbReference type="ChEBI" id="CHEBI:49883"/>
        <note>4Fe-4S-S-AdoMet</note>
    </ligand>
</feature>
<dbReference type="InterPro" id="IPR013785">
    <property type="entry name" value="Aldolase_TIM"/>
</dbReference>
<evidence type="ECO:0000259" key="7">
    <source>
        <dbReference type="PROSITE" id="PS51918"/>
    </source>
</evidence>
<sequence>MEEALLWEPLEGKKVRCNLCNFRCTIPEGKSGICKVRVNKDGKLYTLLNSYVSSWALDPIEKKPVFHYFPGSSVLSFGTWGCNFRCRGCQNYEISRIKEPDFDFSLISHEIPPEEAVKLALKYNAQGISWTYNEPTIWFEYTYKTAQLAKQKGLYTVYVTNGSITKEGLDLIGPYLDVFRVDIKAFSQETYSKITPIFDFHKILESVVYAKEQWNMHIEVVTNVIPTINDRLDELRKLARWIRDNLGKKTPWHVTRFYPYLDLSYLPPTPVETLETIRDMGIEEGLDFVYIGNVLGHPYEDTYCPKCKRRVIRRYGFEIVENHTHKGTCDFCGESLNIVE</sequence>
<dbReference type="InterPro" id="IPR034457">
    <property type="entry name" value="Organic_radical-activating"/>
</dbReference>
<name>A0A7C4Y5D3_9BACT</name>
<comment type="cofactor">
    <cofactor evidence="6">
        <name>[4Fe-4S] cluster</name>
        <dbReference type="ChEBI" id="CHEBI:49883"/>
    </cofactor>
    <text evidence="6">Binds 1 [4Fe-4S] cluster. The cluster is coordinated with 3 cysteines and an exchangeable S-adenosyl-L-methionine.</text>
</comment>
<protein>
    <submittedName>
        <fullName evidence="8">AmmeMemoRadiSam system radical SAM enzyme</fullName>
    </submittedName>
</protein>
<evidence type="ECO:0000256" key="1">
    <source>
        <dbReference type="ARBA" id="ARBA00022485"/>
    </source>
</evidence>
<dbReference type="AlphaFoldDB" id="A0A7C4Y5D3"/>
<dbReference type="PROSITE" id="PS51918">
    <property type="entry name" value="RADICAL_SAM"/>
    <property type="match status" value="1"/>
</dbReference>
<dbReference type="InterPro" id="IPR016431">
    <property type="entry name" value="Pyrv-formate_lyase-activ_prd"/>
</dbReference>
<dbReference type="InterPro" id="IPR007197">
    <property type="entry name" value="rSAM"/>
</dbReference>
<feature type="binding site" evidence="6">
    <location>
        <position position="89"/>
    </location>
    <ligand>
        <name>[4Fe-4S] cluster</name>
        <dbReference type="ChEBI" id="CHEBI:49883"/>
        <note>4Fe-4S-S-AdoMet</note>
    </ligand>
</feature>
<dbReference type="SFLD" id="SFLDG01101">
    <property type="entry name" value="Uncharacterised_Radical_SAM_Su"/>
    <property type="match status" value="1"/>
</dbReference>
<organism evidence="8">
    <name type="scientific">Caldisericum exile</name>
    <dbReference type="NCBI Taxonomy" id="693075"/>
    <lineage>
        <taxon>Bacteria</taxon>
        <taxon>Pseudomonadati</taxon>
        <taxon>Caldisericota/Cryosericota group</taxon>
        <taxon>Caldisericota</taxon>
        <taxon>Caldisericia</taxon>
        <taxon>Caldisericales</taxon>
        <taxon>Caldisericaceae</taxon>
        <taxon>Caldisericum</taxon>
    </lineage>
</organism>
<dbReference type="PANTHER" id="PTHR30352:SF5">
    <property type="entry name" value="PYRUVATE FORMATE-LYASE 1-ACTIVATING ENZYME"/>
    <property type="match status" value="1"/>
</dbReference>
<dbReference type="Gene3D" id="3.20.20.70">
    <property type="entry name" value="Aldolase class I"/>
    <property type="match status" value="1"/>
</dbReference>
<reference evidence="8" key="1">
    <citation type="journal article" date="2020" name="mSystems">
        <title>Genome- and Community-Level Interaction Insights into Carbon Utilization and Element Cycling Functions of Hydrothermarchaeota in Hydrothermal Sediment.</title>
        <authorList>
            <person name="Zhou Z."/>
            <person name="Liu Y."/>
            <person name="Xu W."/>
            <person name="Pan J."/>
            <person name="Luo Z.H."/>
            <person name="Li M."/>
        </authorList>
    </citation>
    <scope>NUCLEOTIDE SEQUENCE [LARGE SCALE GENOMIC DNA]</scope>
    <source>
        <strain evidence="8">SpSt-794</strain>
    </source>
</reference>
<evidence type="ECO:0000256" key="3">
    <source>
        <dbReference type="ARBA" id="ARBA00022723"/>
    </source>
</evidence>
<dbReference type="CDD" id="cd01335">
    <property type="entry name" value="Radical_SAM"/>
    <property type="match status" value="1"/>
</dbReference>
<dbReference type="PIRSF" id="PIRSF004869">
    <property type="entry name" value="PflX_prd"/>
    <property type="match status" value="1"/>
</dbReference>
<dbReference type="InterPro" id="IPR027596">
    <property type="entry name" value="AmmeMemoSam_rS"/>
</dbReference>
<evidence type="ECO:0000256" key="2">
    <source>
        <dbReference type="ARBA" id="ARBA00022691"/>
    </source>
</evidence>
<keyword evidence="1" id="KW-0004">4Fe-4S</keyword>
<accession>A0A7C4Y5D3</accession>
<evidence type="ECO:0000313" key="8">
    <source>
        <dbReference type="EMBL" id="HGW60202.1"/>
    </source>
</evidence>
<proteinExistence type="predicted"/>
<keyword evidence="4 6" id="KW-0408">Iron</keyword>
<evidence type="ECO:0000256" key="5">
    <source>
        <dbReference type="ARBA" id="ARBA00023014"/>
    </source>
</evidence>
<keyword evidence="2 6" id="KW-0949">S-adenosyl-L-methionine</keyword>
<feature type="binding site" evidence="6">
    <location>
        <position position="82"/>
    </location>
    <ligand>
        <name>[4Fe-4S] cluster</name>
        <dbReference type="ChEBI" id="CHEBI:49883"/>
        <note>4Fe-4S-S-AdoMet</note>
    </ligand>
</feature>
<keyword evidence="3 6" id="KW-0479">Metal-binding</keyword>
<dbReference type="GO" id="GO:0003824">
    <property type="term" value="F:catalytic activity"/>
    <property type="evidence" value="ECO:0007669"/>
    <property type="project" value="InterPro"/>
</dbReference>
<feature type="domain" description="Radical SAM core" evidence="7">
    <location>
        <begin position="67"/>
        <end position="287"/>
    </location>
</feature>
<comment type="caution">
    <text evidence="8">The sequence shown here is derived from an EMBL/GenBank/DDBJ whole genome shotgun (WGS) entry which is preliminary data.</text>
</comment>
<evidence type="ECO:0000256" key="4">
    <source>
        <dbReference type="ARBA" id="ARBA00023004"/>
    </source>
</evidence>
<dbReference type="GO" id="GO:0046872">
    <property type="term" value="F:metal ion binding"/>
    <property type="evidence" value="ECO:0007669"/>
    <property type="project" value="UniProtKB-KW"/>
</dbReference>
<dbReference type="SFLD" id="SFLDS00029">
    <property type="entry name" value="Radical_SAM"/>
    <property type="match status" value="1"/>
</dbReference>
<dbReference type="PANTHER" id="PTHR30352">
    <property type="entry name" value="PYRUVATE FORMATE-LYASE-ACTIVATING ENZYME"/>
    <property type="match status" value="1"/>
</dbReference>
<dbReference type="EMBL" id="DTHV01000064">
    <property type="protein sequence ID" value="HGW60202.1"/>
    <property type="molecule type" value="Genomic_DNA"/>
</dbReference>
<gene>
    <name evidence="8" type="primary">amrS</name>
    <name evidence="8" type="ORF">ENV82_02005</name>
</gene>